<evidence type="ECO:0000256" key="2">
    <source>
        <dbReference type="ARBA" id="ARBA00004170"/>
    </source>
</evidence>
<evidence type="ECO:0000256" key="8">
    <source>
        <dbReference type="ARBA" id="ARBA00022707"/>
    </source>
</evidence>
<dbReference type="InterPro" id="IPR000306">
    <property type="entry name" value="Znf_FYVE"/>
</dbReference>
<dbReference type="eggNOG" id="KOG1729">
    <property type="taxonomic scope" value="Eukaryota"/>
</dbReference>
<dbReference type="GO" id="GO:0061630">
    <property type="term" value="F:ubiquitin protein ligase activity"/>
    <property type="evidence" value="ECO:0007669"/>
    <property type="project" value="UniProtKB-EC"/>
</dbReference>
<keyword evidence="8" id="KW-0519">Myristate</keyword>
<dbReference type="GO" id="GO:0042176">
    <property type="term" value="P:regulation of protein catabolic process"/>
    <property type="evidence" value="ECO:0007669"/>
    <property type="project" value="EnsemblFungi"/>
</dbReference>
<evidence type="ECO:0000256" key="9">
    <source>
        <dbReference type="ARBA" id="ARBA00022723"/>
    </source>
</evidence>
<dbReference type="KEGG" id="tpf:TPHA_0E01180"/>
<dbReference type="Proteomes" id="UP000005666">
    <property type="component" value="Chromosome 5"/>
</dbReference>
<dbReference type="STRING" id="1071381.G8BTI4"/>
<keyword evidence="7" id="KW-0808">Transferase</keyword>
<dbReference type="GO" id="GO:0000329">
    <property type="term" value="C:fungal-type vacuole membrane"/>
    <property type="evidence" value="ECO:0007669"/>
    <property type="project" value="EnsemblFungi"/>
</dbReference>
<keyword evidence="9" id="KW-0479">Metal-binding</keyword>
<feature type="domain" description="RING-type" evidence="18">
    <location>
        <begin position="264"/>
        <end position="320"/>
    </location>
</feature>
<keyword evidence="10" id="KW-0967">Endosome</keyword>
<evidence type="ECO:0000256" key="3">
    <source>
        <dbReference type="ARBA" id="ARBA00004177"/>
    </source>
</evidence>
<sequence length="323" mass="37360">MTSDSDTEINTRFINNFAHWQPDADIQNCLNCNSRFTFVNRKHHCRCCGCIFCADCSNRFVNYQPNIVKVIKRWPNEKELAPYRTCIHCYRSLLSNKLLLTPNGEIFTTSRLQDDELGEDISTLDTGNNNEVENNEVSEQNIESEYSNNAILTTNDPVTNTEVNSSPTVGSNKNISTIREIETNDEDHCPICYYDLMNYENELDRTTHLDECIQNASKSQQHQNLGNNEDGNPLSFRNKYKNRMLVFRVRDNKTKKSSEDEDECPICFETMEPGEKIARLECLCVFHYTCIKSWMKKKIQKTKESQGKIPPNANFCPLHDAIY</sequence>
<comment type="subcellular location">
    <subcellularLocation>
        <location evidence="3">Endosome</location>
    </subcellularLocation>
    <subcellularLocation>
        <location evidence="4">Lysosome</location>
    </subcellularLocation>
    <subcellularLocation>
        <location evidence="2">Membrane</location>
        <topology evidence="2">Peripheral membrane protein</topology>
    </subcellularLocation>
</comment>
<feature type="domain" description="FYVE-type" evidence="19">
    <location>
        <begin position="23"/>
        <end position="94"/>
    </location>
</feature>
<evidence type="ECO:0000256" key="17">
    <source>
        <dbReference type="PROSITE-ProRule" id="PRU00175"/>
    </source>
</evidence>
<gene>
    <name evidence="20" type="primary">TPHA0E01180</name>
    <name evidence="20" type="ordered locus">TPHA_0E01180</name>
</gene>
<dbReference type="RefSeq" id="XP_003685646.1">
    <property type="nucleotide sequence ID" value="XM_003685598.1"/>
</dbReference>
<dbReference type="GeneID" id="11531345"/>
<dbReference type="PANTHER" id="PTHR46661">
    <property type="entry name" value="E3 UBIQUITIN-PROTEIN LIGASE ZNRF1-LIKE PROTEIN"/>
    <property type="match status" value="1"/>
</dbReference>
<comment type="pathway">
    <text evidence="5">Protein modification; protein ubiquitination.</text>
</comment>
<evidence type="ECO:0000256" key="7">
    <source>
        <dbReference type="ARBA" id="ARBA00022679"/>
    </source>
</evidence>
<dbReference type="GO" id="GO:0045721">
    <property type="term" value="P:negative regulation of gluconeogenesis"/>
    <property type="evidence" value="ECO:0007669"/>
    <property type="project" value="EnsemblFungi"/>
</dbReference>
<evidence type="ECO:0000256" key="1">
    <source>
        <dbReference type="ARBA" id="ARBA00000900"/>
    </source>
</evidence>
<organism evidence="20 21">
    <name type="scientific">Tetrapisispora phaffii (strain ATCC 24235 / CBS 4417 / NBRC 1672 / NRRL Y-8282 / UCD 70-5)</name>
    <name type="common">Yeast</name>
    <name type="synonym">Fabospora phaffii</name>
    <dbReference type="NCBI Taxonomy" id="1071381"/>
    <lineage>
        <taxon>Eukaryota</taxon>
        <taxon>Fungi</taxon>
        <taxon>Dikarya</taxon>
        <taxon>Ascomycota</taxon>
        <taxon>Saccharomycotina</taxon>
        <taxon>Saccharomycetes</taxon>
        <taxon>Saccharomycetales</taxon>
        <taxon>Saccharomycetaceae</taxon>
        <taxon>Tetrapisispora</taxon>
    </lineage>
</organism>
<dbReference type="CDD" id="cd16489">
    <property type="entry name" value="mRING-CH-C4HC2H_ZNRF"/>
    <property type="match status" value="1"/>
</dbReference>
<keyword evidence="13" id="KW-0862">Zinc</keyword>
<dbReference type="PANTHER" id="PTHR46661:SF4">
    <property type="entry name" value="RING-TYPE DOMAIN-CONTAINING PROTEIN"/>
    <property type="match status" value="1"/>
</dbReference>
<keyword evidence="12" id="KW-0833">Ubl conjugation pathway</keyword>
<dbReference type="InterPro" id="IPR051878">
    <property type="entry name" value="ZNRF_ubiq-protein_ligase"/>
</dbReference>
<evidence type="ECO:0000259" key="19">
    <source>
        <dbReference type="PROSITE" id="PS50178"/>
    </source>
</evidence>
<dbReference type="SUPFAM" id="SSF57850">
    <property type="entry name" value="RING/U-box"/>
    <property type="match status" value="1"/>
</dbReference>
<proteinExistence type="predicted"/>
<comment type="catalytic activity">
    <reaction evidence="1">
        <text>S-ubiquitinyl-[E2 ubiquitin-conjugating enzyme]-L-cysteine + [acceptor protein]-L-lysine = [E2 ubiquitin-conjugating enzyme]-L-cysteine + N(6)-ubiquitinyl-[acceptor protein]-L-lysine.</text>
        <dbReference type="EC" id="2.3.2.27"/>
    </reaction>
</comment>
<dbReference type="InterPro" id="IPR017455">
    <property type="entry name" value="Znf_FYVE-rel"/>
</dbReference>
<keyword evidence="11 17" id="KW-0863">Zinc-finger</keyword>
<dbReference type="EC" id="2.3.2.27" evidence="6"/>
<evidence type="ECO:0000256" key="11">
    <source>
        <dbReference type="ARBA" id="ARBA00022771"/>
    </source>
</evidence>
<keyword evidence="14" id="KW-0472">Membrane</keyword>
<dbReference type="InterPro" id="IPR001841">
    <property type="entry name" value="Znf_RING"/>
</dbReference>
<dbReference type="GO" id="GO:0031647">
    <property type="term" value="P:regulation of protein stability"/>
    <property type="evidence" value="ECO:0007669"/>
    <property type="project" value="EnsemblFungi"/>
</dbReference>
<evidence type="ECO:0000259" key="18">
    <source>
        <dbReference type="PROSITE" id="PS50089"/>
    </source>
</evidence>
<dbReference type="EMBL" id="HE612860">
    <property type="protein sequence ID" value="CCE63212.1"/>
    <property type="molecule type" value="Genomic_DNA"/>
</dbReference>
<accession>G8BTI4</accession>
<evidence type="ECO:0000256" key="5">
    <source>
        <dbReference type="ARBA" id="ARBA00004906"/>
    </source>
</evidence>
<dbReference type="PROSITE" id="PS50178">
    <property type="entry name" value="ZF_FYVE"/>
    <property type="match status" value="1"/>
</dbReference>
<dbReference type="HOGENOM" id="CLU_069851_0_0_1"/>
<dbReference type="SMART" id="SM00064">
    <property type="entry name" value="FYVE"/>
    <property type="match status" value="1"/>
</dbReference>
<reference evidence="20 21" key="1">
    <citation type="journal article" date="2011" name="Proc. Natl. Acad. Sci. U.S.A.">
        <title>Evolutionary erosion of yeast sex chromosomes by mating-type switching accidents.</title>
        <authorList>
            <person name="Gordon J.L."/>
            <person name="Armisen D."/>
            <person name="Proux-Wera E."/>
            <person name="Oheigeartaigh S.S."/>
            <person name="Byrne K.P."/>
            <person name="Wolfe K.H."/>
        </authorList>
    </citation>
    <scope>NUCLEOTIDE SEQUENCE [LARGE SCALE GENOMIC DNA]</scope>
    <source>
        <strain evidence="21">ATCC 24235 / CBS 4417 / NBRC 1672 / NRRL Y-8282 / UCD 70-5</strain>
    </source>
</reference>
<evidence type="ECO:0000256" key="15">
    <source>
        <dbReference type="ARBA" id="ARBA00023228"/>
    </source>
</evidence>
<evidence type="ECO:0000256" key="13">
    <source>
        <dbReference type="ARBA" id="ARBA00022833"/>
    </source>
</evidence>
<evidence type="ECO:0000256" key="10">
    <source>
        <dbReference type="ARBA" id="ARBA00022753"/>
    </source>
</evidence>
<keyword evidence="21" id="KW-1185">Reference proteome</keyword>
<dbReference type="InterPro" id="IPR013083">
    <property type="entry name" value="Znf_RING/FYVE/PHD"/>
</dbReference>
<dbReference type="Gene3D" id="3.30.40.10">
    <property type="entry name" value="Zinc/RING finger domain, C3HC4 (zinc finger)"/>
    <property type="match status" value="2"/>
</dbReference>
<dbReference type="Pfam" id="PF13639">
    <property type="entry name" value="zf-RING_2"/>
    <property type="match status" value="1"/>
</dbReference>
<dbReference type="GO" id="GO:0070936">
    <property type="term" value="P:protein K48-linked ubiquitination"/>
    <property type="evidence" value="ECO:0007669"/>
    <property type="project" value="TreeGrafter"/>
</dbReference>
<dbReference type="InterPro" id="IPR011011">
    <property type="entry name" value="Znf_FYVE_PHD"/>
</dbReference>
<dbReference type="AlphaFoldDB" id="G8BTI4"/>
<keyword evidence="15" id="KW-0458">Lysosome</keyword>
<dbReference type="GO" id="GO:0008270">
    <property type="term" value="F:zinc ion binding"/>
    <property type="evidence" value="ECO:0007669"/>
    <property type="project" value="UniProtKB-KW"/>
</dbReference>
<evidence type="ECO:0000256" key="16">
    <source>
        <dbReference type="ARBA" id="ARBA00023288"/>
    </source>
</evidence>
<keyword evidence="16" id="KW-0449">Lipoprotein</keyword>
<evidence type="ECO:0000313" key="20">
    <source>
        <dbReference type="EMBL" id="CCE63212.1"/>
    </source>
</evidence>
<dbReference type="GO" id="GO:0043161">
    <property type="term" value="P:proteasome-mediated ubiquitin-dependent protein catabolic process"/>
    <property type="evidence" value="ECO:0007669"/>
    <property type="project" value="TreeGrafter"/>
</dbReference>
<dbReference type="GO" id="GO:0032266">
    <property type="term" value="F:phosphatidylinositol-3-phosphate binding"/>
    <property type="evidence" value="ECO:0007669"/>
    <property type="project" value="EnsemblFungi"/>
</dbReference>
<evidence type="ECO:0000256" key="6">
    <source>
        <dbReference type="ARBA" id="ARBA00012483"/>
    </source>
</evidence>
<evidence type="ECO:0000256" key="4">
    <source>
        <dbReference type="ARBA" id="ARBA00004371"/>
    </source>
</evidence>
<dbReference type="SMART" id="SM00184">
    <property type="entry name" value="RING"/>
    <property type="match status" value="1"/>
</dbReference>
<protein>
    <recommendedName>
        <fullName evidence="6">RING-type E3 ubiquitin transferase</fullName>
        <ecNumber evidence="6">2.3.2.27</ecNumber>
    </recommendedName>
</protein>
<dbReference type="OMA" id="NFCPLHD"/>
<dbReference type="PROSITE" id="PS50089">
    <property type="entry name" value="ZF_RING_2"/>
    <property type="match status" value="1"/>
</dbReference>
<evidence type="ECO:0000256" key="12">
    <source>
        <dbReference type="ARBA" id="ARBA00022786"/>
    </source>
</evidence>
<dbReference type="Pfam" id="PF01363">
    <property type="entry name" value="FYVE"/>
    <property type="match status" value="1"/>
</dbReference>
<dbReference type="GO" id="GO:0005770">
    <property type="term" value="C:late endosome"/>
    <property type="evidence" value="ECO:0007669"/>
    <property type="project" value="EnsemblFungi"/>
</dbReference>
<name>G8BTI4_TETPH</name>
<dbReference type="SUPFAM" id="SSF57903">
    <property type="entry name" value="FYVE/PHD zinc finger"/>
    <property type="match status" value="1"/>
</dbReference>
<evidence type="ECO:0000256" key="14">
    <source>
        <dbReference type="ARBA" id="ARBA00023136"/>
    </source>
</evidence>
<dbReference type="OrthoDB" id="660555at2759"/>
<evidence type="ECO:0000313" key="21">
    <source>
        <dbReference type="Proteomes" id="UP000005666"/>
    </source>
</evidence>